<dbReference type="AlphaFoldDB" id="A0A8J3FLW1"/>
<evidence type="ECO:0000313" key="1">
    <source>
        <dbReference type="EMBL" id="GGK79798.1"/>
    </source>
</evidence>
<dbReference type="EMBL" id="BMMX01000002">
    <property type="protein sequence ID" value="GGK79798.1"/>
    <property type="molecule type" value="Genomic_DNA"/>
</dbReference>
<protein>
    <submittedName>
        <fullName evidence="1">Uncharacterized protein</fullName>
    </submittedName>
</protein>
<reference evidence="1" key="2">
    <citation type="submission" date="2020-09" db="EMBL/GenBank/DDBJ databases">
        <authorList>
            <person name="Sun Q."/>
            <person name="Zhou Y."/>
        </authorList>
    </citation>
    <scope>NUCLEOTIDE SEQUENCE</scope>
    <source>
        <strain evidence="1">CGMCC 4.7299</strain>
    </source>
</reference>
<reference evidence="1" key="1">
    <citation type="journal article" date="2014" name="Int. J. Syst. Evol. Microbiol.">
        <title>Complete genome sequence of Corynebacterium casei LMG S-19264T (=DSM 44701T), isolated from a smear-ripened cheese.</title>
        <authorList>
            <consortium name="US DOE Joint Genome Institute (JGI-PGF)"/>
            <person name="Walter F."/>
            <person name="Albersmeier A."/>
            <person name="Kalinowski J."/>
            <person name="Ruckert C."/>
        </authorList>
    </citation>
    <scope>NUCLEOTIDE SEQUENCE</scope>
    <source>
        <strain evidence="1">CGMCC 4.7299</strain>
    </source>
</reference>
<organism evidence="1 2">
    <name type="scientific">Mangrovihabitans endophyticus</name>
    <dbReference type="NCBI Taxonomy" id="1751298"/>
    <lineage>
        <taxon>Bacteria</taxon>
        <taxon>Bacillati</taxon>
        <taxon>Actinomycetota</taxon>
        <taxon>Actinomycetes</taxon>
        <taxon>Micromonosporales</taxon>
        <taxon>Micromonosporaceae</taxon>
        <taxon>Mangrovihabitans</taxon>
    </lineage>
</organism>
<dbReference type="Proteomes" id="UP000656042">
    <property type="component" value="Unassembled WGS sequence"/>
</dbReference>
<keyword evidence="2" id="KW-1185">Reference proteome</keyword>
<accession>A0A8J3FLW1</accession>
<proteinExistence type="predicted"/>
<evidence type="ECO:0000313" key="2">
    <source>
        <dbReference type="Proteomes" id="UP000656042"/>
    </source>
</evidence>
<name>A0A8J3FLW1_9ACTN</name>
<gene>
    <name evidence="1" type="ORF">GCM10012284_12260</name>
</gene>
<comment type="caution">
    <text evidence="1">The sequence shown here is derived from an EMBL/GenBank/DDBJ whole genome shotgun (WGS) entry which is preliminary data.</text>
</comment>
<sequence length="121" mass="13389">MWISPAGWLLVADLATDPTGETMTKSDREIMEILESLRVRTAPRPKLIDAFLPKVEELVDISKAKIRADKVVIDWKAGHTPDRHSIMSRAFPFLGVGVPVKQAGPRPRASVDQCRWCGAVA</sequence>